<dbReference type="EMBL" id="AP002070">
    <property type="protein sequence ID" value="BAD81338.1"/>
    <property type="molecule type" value="Genomic_DNA"/>
</dbReference>
<dbReference type="AlphaFoldDB" id="Q5NB14"/>
<accession>Q5NB14</accession>
<organism evidence="2">
    <name type="scientific">Oryza sativa subsp. japonica</name>
    <name type="common">Rice</name>
    <dbReference type="NCBI Taxonomy" id="39947"/>
    <lineage>
        <taxon>Eukaryota</taxon>
        <taxon>Viridiplantae</taxon>
        <taxon>Streptophyta</taxon>
        <taxon>Embryophyta</taxon>
        <taxon>Tracheophyta</taxon>
        <taxon>Spermatophyta</taxon>
        <taxon>Magnoliopsida</taxon>
        <taxon>Liliopsida</taxon>
        <taxon>Poales</taxon>
        <taxon>Poaceae</taxon>
        <taxon>BOP clade</taxon>
        <taxon>Oryzoideae</taxon>
        <taxon>Oryzeae</taxon>
        <taxon>Oryzinae</taxon>
        <taxon>Oryza</taxon>
        <taxon>Oryza sativa</taxon>
    </lineage>
</organism>
<evidence type="ECO:0000313" key="2">
    <source>
        <dbReference type="EMBL" id="BAD81338.1"/>
    </source>
</evidence>
<feature type="compositionally biased region" description="Basic and acidic residues" evidence="1">
    <location>
        <begin position="134"/>
        <end position="148"/>
    </location>
</feature>
<sequence length="159" mass="17553">MRRRSGRTREGGDVGWNGLVSARRSCPWRRRRRRCSGVDRATATEVEGGFGARWVGFIGKGEIAHELALGWRWGDGFVGDPKMATARMRWAAGSVDRAVEFERGARAGAVKVGAASWRTGVSGSLPPRAKRRGQRESGRAREGKREDEAVERGVLLFPF</sequence>
<protein>
    <submittedName>
        <fullName evidence="2">Uncharacterized protein P0511C01.11</fullName>
    </submittedName>
</protein>
<gene>
    <name evidence="2" type="primary">P0511C01.11</name>
</gene>
<reference evidence="2" key="1">
    <citation type="journal article" date="2002" name="Nature">
        <title>The genome sequence and structure of rice chromosome 1.</title>
        <authorList>
            <person name="Sasaki T."/>
            <person name="Matsumoto T."/>
            <person name="Yamamoto K."/>
            <person name="Sakata K."/>
            <person name="Baba T."/>
            <person name="Katayose Y."/>
            <person name="Wu J."/>
            <person name="Niimura Y."/>
            <person name="Cheng Z."/>
            <person name="Nagamura Y."/>
            <person name="Antonio B.A."/>
            <person name="Kanamori H."/>
            <person name="Hosokawa S."/>
            <person name="Masukawa M."/>
            <person name="Arikawa K."/>
            <person name="Chiden Y."/>
            <person name="Hayashi M."/>
            <person name="Okamoto M."/>
            <person name="Ando T."/>
            <person name="Aoki H."/>
            <person name="Arita K."/>
            <person name="Hamada M."/>
            <person name="Harada C."/>
            <person name="Hijishita S."/>
            <person name="Honda M."/>
            <person name="Ichikawa Y."/>
            <person name="Idonuma A."/>
            <person name="Iijima M."/>
            <person name="Ikeda M."/>
            <person name="Ikeno M."/>
            <person name="Itoh S."/>
            <person name="Itoh T."/>
            <person name="Itoh Y."/>
            <person name="Itoh Y."/>
            <person name="Iwabuchi A."/>
            <person name="Kamiya K."/>
            <person name="Karasawa W."/>
            <person name="Katagiri S."/>
            <person name="Kikuta A."/>
            <person name="Kobayashi N."/>
            <person name="Kono I."/>
            <person name="Machita K."/>
            <person name="Maehara T."/>
            <person name="Mizuno H."/>
            <person name="Mizubayashi T."/>
            <person name="Mukai Y."/>
            <person name="Nagasaki H."/>
            <person name="Nakashima M."/>
            <person name="Nakama Y."/>
            <person name="Nakamichi Y."/>
            <person name="Nakamura M."/>
            <person name="Namiki N."/>
            <person name="Negishi M."/>
            <person name="Ohta I."/>
            <person name="Ono N."/>
            <person name="Saji S."/>
            <person name="Sakai K."/>
            <person name="Shibata M."/>
            <person name="Shimokawa T."/>
            <person name="Shomura A."/>
            <person name="Song J."/>
            <person name="Takazaki Y."/>
            <person name="Terasawa K."/>
            <person name="Tsuji K."/>
            <person name="Waki K."/>
            <person name="Yamagata H."/>
            <person name="Yamane H."/>
            <person name="Yoshiki S."/>
            <person name="Yoshihara R."/>
            <person name="Yukawa K."/>
            <person name="Zhong H."/>
            <person name="Iwama H."/>
            <person name="Endo T."/>
            <person name="Ito H."/>
            <person name="Hahn J.H."/>
            <person name="Kim H.I."/>
            <person name="Eun M.Y."/>
            <person name="Yano M."/>
            <person name="Jiang J."/>
            <person name="Gojobori T."/>
        </authorList>
    </citation>
    <scope>NUCLEOTIDE SEQUENCE [LARGE SCALE GENOMIC DNA]</scope>
</reference>
<dbReference type="Proteomes" id="UP000817658">
    <property type="component" value="Chromosome 1"/>
</dbReference>
<name>Q5NB14_ORYSJ</name>
<evidence type="ECO:0000256" key="1">
    <source>
        <dbReference type="SAM" id="MobiDB-lite"/>
    </source>
</evidence>
<proteinExistence type="predicted"/>
<feature type="region of interest" description="Disordered" evidence="1">
    <location>
        <begin position="121"/>
        <end position="148"/>
    </location>
</feature>